<protein>
    <submittedName>
        <fullName evidence="5">GntR family transcriptional regulator</fullName>
    </submittedName>
</protein>
<dbReference type="PANTHER" id="PTHR43537">
    <property type="entry name" value="TRANSCRIPTIONAL REGULATOR, GNTR FAMILY"/>
    <property type="match status" value="1"/>
</dbReference>
<keyword evidence="2" id="KW-0238">DNA-binding</keyword>
<keyword evidence="6" id="KW-1185">Reference proteome</keyword>
<sequence>MQAGHRGRHGKVKSLVFRHFPCILYILFRTSSRKGCLLNEIIGQKLSEQLRERIEDRIITGVYRPGMRLDETELAAFFGVSRTPIREALIQLASTGVIEMRPRRGAVVAQVAPDRLQEMFDVMAELEAMCASLTARTISDGERRELIAAHQACQTALKENDPDTYYRVNEAFHQTLYRLSHNGFLAEQALALQRRLRPFRRLQLRMPGRMASSFGEHSEVLEAILAGNPAGAADCLRSHVCMQGDRFANLLALIESESAVA</sequence>
<dbReference type="GO" id="GO:0003677">
    <property type="term" value="F:DNA binding"/>
    <property type="evidence" value="ECO:0007669"/>
    <property type="project" value="UniProtKB-KW"/>
</dbReference>
<dbReference type="OrthoDB" id="9789310at2"/>
<evidence type="ECO:0000256" key="3">
    <source>
        <dbReference type="ARBA" id="ARBA00023163"/>
    </source>
</evidence>
<dbReference type="Pfam" id="PF07729">
    <property type="entry name" value="FCD"/>
    <property type="match status" value="1"/>
</dbReference>
<dbReference type="EMBL" id="PIUM01000003">
    <property type="protein sequence ID" value="PKU25729.1"/>
    <property type="molecule type" value="Genomic_DNA"/>
</dbReference>
<dbReference type="CDD" id="cd07377">
    <property type="entry name" value="WHTH_GntR"/>
    <property type="match status" value="1"/>
</dbReference>
<dbReference type="SUPFAM" id="SSF48008">
    <property type="entry name" value="GntR ligand-binding domain-like"/>
    <property type="match status" value="1"/>
</dbReference>
<evidence type="ECO:0000313" key="6">
    <source>
        <dbReference type="Proteomes" id="UP000233293"/>
    </source>
</evidence>
<dbReference type="AlphaFoldDB" id="A0A2N3PZC3"/>
<keyword evidence="3" id="KW-0804">Transcription</keyword>
<dbReference type="SUPFAM" id="SSF46785">
    <property type="entry name" value="Winged helix' DNA-binding domain"/>
    <property type="match status" value="1"/>
</dbReference>
<evidence type="ECO:0000313" key="5">
    <source>
        <dbReference type="EMBL" id="PKU25729.1"/>
    </source>
</evidence>
<organism evidence="5 6">
    <name type="scientific">Telmatospirillum siberiense</name>
    <dbReference type="NCBI Taxonomy" id="382514"/>
    <lineage>
        <taxon>Bacteria</taxon>
        <taxon>Pseudomonadati</taxon>
        <taxon>Pseudomonadota</taxon>
        <taxon>Alphaproteobacteria</taxon>
        <taxon>Rhodospirillales</taxon>
        <taxon>Rhodospirillaceae</taxon>
        <taxon>Telmatospirillum</taxon>
    </lineage>
</organism>
<dbReference type="Pfam" id="PF00392">
    <property type="entry name" value="GntR"/>
    <property type="match status" value="1"/>
</dbReference>
<dbReference type="InterPro" id="IPR000524">
    <property type="entry name" value="Tscrpt_reg_HTH_GntR"/>
</dbReference>
<dbReference type="Gene3D" id="1.10.10.10">
    <property type="entry name" value="Winged helix-like DNA-binding domain superfamily/Winged helix DNA-binding domain"/>
    <property type="match status" value="1"/>
</dbReference>
<dbReference type="InterPro" id="IPR036388">
    <property type="entry name" value="WH-like_DNA-bd_sf"/>
</dbReference>
<accession>A0A2N3PZC3</accession>
<dbReference type="Proteomes" id="UP000233293">
    <property type="component" value="Unassembled WGS sequence"/>
</dbReference>
<dbReference type="Gene3D" id="1.20.120.530">
    <property type="entry name" value="GntR ligand-binding domain-like"/>
    <property type="match status" value="1"/>
</dbReference>
<dbReference type="GO" id="GO:0003700">
    <property type="term" value="F:DNA-binding transcription factor activity"/>
    <property type="evidence" value="ECO:0007669"/>
    <property type="project" value="InterPro"/>
</dbReference>
<keyword evidence="1" id="KW-0805">Transcription regulation</keyword>
<dbReference type="SMART" id="SM00895">
    <property type="entry name" value="FCD"/>
    <property type="match status" value="1"/>
</dbReference>
<evidence type="ECO:0000256" key="2">
    <source>
        <dbReference type="ARBA" id="ARBA00023125"/>
    </source>
</evidence>
<dbReference type="SMART" id="SM00345">
    <property type="entry name" value="HTH_GNTR"/>
    <property type="match status" value="1"/>
</dbReference>
<gene>
    <name evidence="5" type="ORF">CWS72_03955</name>
</gene>
<dbReference type="PANTHER" id="PTHR43537:SF49">
    <property type="entry name" value="TRANSCRIPTIONAL REGULATORY PROTEIN"/>
    <property type="match status" value="1"/>
</dbReference>
<evidence type="ECO:0000259" key="4">
    <source>
        <dbReference type="PROSITE" id="PS50949"/>
    </source>
</evidence>
<name>A0A2N3PZC3_9PROT</name>
<reference evidence="6" key="1">
    <citation type="submission" date="2017-12" db="EMBL/GenBank/DDBJ databases">
        <title>Draft genome sequence of Telmatospirillum siberiense 26-4b1T, an acidotolerant peatland alphaproteobacterium potentially involved in sulfur cycling.</title>
        <authorList>
            <person name="Hausmann B."/>
            <person name="Pjevac P."/>
            <person name="Schreck K."/>
            <person name="Herbold C.W."/>
            <person name="Daims H."/>
            <person name="Wagner M."/>
            <person name="Pester M."/>
            <person name="Loy A."/>
        </authorList>
    </citation>
    <scope>NUCLEOTIDE SEQUENCE [LARGE SCALE GENOMIC DNA]</scope>
    <source>
        <strain evidence="6">26-4b1</strain>
    </source>
</reference>
<dbReference type="InterPro" id="IPR008920">
    <property type="entry name" value="TF_FadR/GntR_C"/>
</dbReference>
<feature type="domain" description="HTH gntR-type" evidence="4">
    <location>
        <begin position="44"/>
        <end position="111"/>
    </location>
</feature>
<evidence type="ECO:0000256" key="1">
    <source>
        <dbReference type="ARBA" id="ARBA00023015"/>
    </source>
</evidence>
<comment type="caution">
    <text evidence="5">The sequence shown here is derived from an EMBL/GenBank/DDBJ whole genome shotgun (WGS) entry which is preliminary data.</text>
</comment>
<proteinExistence type="predicted"/>
<dbReference type="PRINTS" id="PR00035">
    <property type="entry name" value="HTHGNTR"/>
</dbReference>
<dbReference type="PROSITE" id="PS50949">
    <property type="entry name" value="HTH_GNTR"/>
    <property type="match status" value="1"/>
</dbReference>
<dbReference type="InterPro" id="IPR036390">
    <property type="entry name" value="WH_DNA-bd_sf"/>
</dbReference>
<dbReference type="InterPro" id="IPR011711">
    <property type="entry name" value="GntR_C"/>
</dbReference>